<evidence type="ECO:0000313" key="1">
    <source>
        <dbReference type="EMBL" id="MBB6510426.1"/>
    </source>
</evidence>
<gene>
    <name evidence="1" type="ORF">F4695_003815</name>
</gene>
<dbReference type="RefSeq" id="WP_184655603.1">
    <property type="nucleotide sequence ID" value="NZ_JACHBU010000008.1"/>
</dbReference>
<evidence type="ECO:0000313" key="2">
    <source>
        <dbReference type="Proteomes" id="UP000585437"/>
    </source>
</evidence>
<dbReference type="Proteomes" id="UP000585437">
    <property type="component" value="Unassembled WGS sequence"/>
</dbReference>
<dbReference type="AlphaFoldDB" id="A0A7X0JMN6"/>
<dbReference type="EMBL" id="JACHBU010000008">
    <property type="protein sequence ID" value="MBB6510426.1"/>
    <property type="molecule type" value="Genomic_DNA"/>
</dbReference>
<proteinExistence type="predicted"/>
<protein>
    <submittedName>
        <fullName evidence="1">Uncharacterized protein</fullName>
    </submittedName>
</protein>
<reference evidence="1 2" key="1">
    <citation type="submission" date="2020-08" db="EMBL/GenBank/DDBJ databases">
        <title>The Agave Microbiome: Exploring the role of microbial communities in plant adaptations to desert environments.</title>
        <authorList>
            <person name="Partida-Martinez L.P."/>
        </authorList>
    </citation>
    <scope>NUCLEOTIDE SEQUENCE [LARGE SCALE GENOMIC DNA]</scope>
    <source>
        <strain evidence="1 2">AS3.12</strain>
    </source>
</reference>
<sequence length="117" mass="13118">MENGLFNAVSSIEALDLKLTIRDYLEWAEQEDAEILPHDEIGKLEITATEIRWVMLDAIYRQLNDVTPDQIHAAFVSDEAIVEALADSGFCPAFLNQIHQLCLKAVRGWLGSSPNYA</sequence>
<comment type="caution">
    <text evidence="1">The sequence shown here is derived from an EMBL/GenBank/DDBJ whole genome shotgun (WGS) entry which is preliminary data.</text>
</comment>
<organism evidence="1 2">
    <name type="scientific">Rhizobium soli</name>
    <dbReference type="NCBI Taxonomy" id="424798"/>
    <lineage>
        <taxon>Bacteria</taxon>
        <taxon>Pseudomonadati</taxon>
        <taxon>Pseudomonadota</taxon>
        <taxon>Alphaproteobacteria</taxon>
        <taxon>Hyphomicrobiales</taxon>
        <taxon>Rhizobiaceae</taxon>
        <taxon>Rhizobium/Agrobacterium group</taxon>
        <taxon>Rhizobium</taxon>
    </lineage>
</organism>
<keyword evidence="2" id="KW-1185">Reference proteome</keyword>
<accession>A0A7X0JMN6</accession>
<name>A0A7X0JMN6_9HYPH</name>